<gene>
    <name evidence="1" type="ORF">OXX778_LOCUS16974</name>
</gene>
<comment type="caution">
    <text evidence="1">The sequence shown here is derived from an EMBL/GenBank/DDBJ whole genome shotgun (WGS) entry which is preliminary data.</text>
</comment>
<evidence type="ECO:0000313" key="2">
    <source>
        <dbReference type="Proteomes" id="UP000663879"/>
    </source>
</evidence>
<evidence type="ECO:0000313" key="1">
    <source>
        <dbReference type="EMBL" id="CAF1012715.1"/>
    </source>
</evidence>
<reference evidence="1" key="1">
    <citation type="submission" date="2021-02" db="EMBL/GenBank/DDBJ databases">
        <authorList>
            <person name="Nowell W R."/>
        </authorList>
    </citation>
    <scope>NUCLEOTIDE SEQUENCE</scope>
    <source>
        <strain evidence="1">Ploen Becks lab</strain>
    </source>
</reference>
<proteinExistence type="predicted"/>
<accession>A0A814HNY5</accession>
<protein>
    <submittedName>
        <fullName evidence="1">Uncharacterized protein</fullName>
    </submittedName>
</protein>
<dbReference type="Proteomes" id="UP000663879">
    <property type="component" value="Unassembled WGS sequence"/>
</dbReference>
<keyword evidence="2" id="KW-1185">Reference proteome</keyword>
<sequence>MSRNIVLGKIDFLTFLKQNVSYVIVSGFRLELEYDFFNPTFTGLAFINCDTDITVSFRTDDCVFRDESSKSFFQTVNLAVLICKIFVKNTDLVDVIPVIRIGIENLSVKNEKLAIELWNQIDYIFNKNSNNKIGQTNIQIIRELLDYCSNMKSFEHIISSIKEKISSNFDQDLNTVNLDRLEFNDEQFRIDSDDDIELLMQILSMKKDLENQIIRFMQKRAEIGQLQELKLYYKALKKLLCVYQLILDFLDTLDMERFIVFTKAIRLMNPNQDFFIFSKQ</sequence>
<dbReference type="EMBL" id="CAJNOC010004190">
    <property type="protein sequence ID" value="CAF1012715.1"/>
    <property type="molecule type" value="Genomic_DNA"/>
</dbReference>
<name>A0A814HNY5_9BILA</name>
<dbReference type="AlphaFoldDB" id="A0A814HNY5"/>
<organism evidence="1 2">
    <name type="scientific">Brachionus calyciflorus</name>
    <dbReference type="NCBI Taxonomy" id="104777"/>
    <lineage>
        <taxon>Eukaryota</taxon>
        <taxon>Metazoa</taxon>
        <taxon>Spiralia</taxon>
        <taxon>Gnathifera</taxon>
        <taxon>Rotifera</taxon>
        <taxon>Eurotatoria</taxon>
        <taxon>Monogononta</taxon>
        <taxon>Pseudotrocha</taxon>
        <taxon>Ploima</taxon>
        <taxon>Brachionidae</taxon>
        <taxon>Brachionus</taxon>
    </lineage>
</organism>